<name>A0A0C3S3G2_PHLG1</name>
<reference evidence="2 3" key="1">
    <citation type="journal article" date="2014" name="PLoS Genet.">
        <title>Analysis of the Phlebiopsis gigantea genome, transcriptome and secretome provides insight into its pioneer colonization strategies of wood.</title>
        <authorList>
            <person name="Hori C."/>
            <person name="Ishida T."/>
            <person name="Igarashi K."/>
            <person name="Samejima M."/>
            <person name="Suzuki H."/>
            <person name="Master E."/>
            <person name="Ferreira P."/>
            <person name="Ruiz-Duenas F.J."/>
            <person name="Held B."/>
            <person name="Canessa P."/>
            <person name="Larrondo L.F."/>
            <person name="Schmoll M."/>
            <person name="Druzhinina I.S."/>
            <person name="Kubicek C.P."/>
            <person name="Gaskell J.A."/>
            <person name="Kersten P."/>
            <person name="St John F."/>
            <person name="Glasner J."/>
            <person name="Sabat G."/>
            <person name="Splinter BonDurant S."/>
            <person name="Syed K."/>
            <person name="Yadav J."/>
            <person name="Mgbeahuruike A.C."/>
            <person name="Kovalchuk A."/>
            <person name="Asiegbu F.O."/>
            <person name="Lackner G."/>
            <person name="Hoffmeister D."/>
            <person name="Rencoret J."/>
            <person name="Gutierrez A."/>
            <person name="Sun H."/>
            <person name="Lindquist E."/>
            <person name="Barry K."/>
            <person name="Riley R."/>
            <person name="Grigoriev I.V."/>
            <person name="Henrissat B."/>
            <person name="Kues U."/>
            <person name="Berka R.M."/>
            <person name="Martinez A.T."/>
            <person name="Covert S.F."/>
            <person name="Blanchette R.A."/>
            <person name="Cullen D."/>
        </authorList>
    </citation>
    <scope>NUCLEOTIDE SEQUENCE [LARGE SCALE GENOMIC DNA]</scope>
    <source>
        <strain evidence="2 3">11061_1 CR5-6</strain>
    </source>
</reference>
<proteinExistence type="predicted"/>
<dbReference type="HOGENOM" id="CLU_2794783_0_0_1"/>
<organism evidence="2 3">
    <name type="scientific">Phlebiopsis gigantea (strain 11061_1 CR5-6)</name>
    <name type="common">White-rot fungus</name>
    <name type="synonym">Peniophora gigantea</name>
    <dbReference type="NCBI Taxonomy" id="745531"/>
    <lineage>
        <taxon>Eukaryota</taxon>
        <taxon>Fungi</taxon>
        <taxon>Dikarya</taxon>
        <taxon>Basidiomycota</taxon>
        <taxon>Agaricomycotina</taxon>
        <taxon>Agaricomycetes</taxon>
        <taxon>Polyporales</taxon>
        <taxon>Phanerochaetaceae</taxon>
        <taxon>Phlebiopsis</taxon>
    </lineage>
</organism>
<gene>
    <name evidence="2" type="ORF">PHLGIDRAFT_122516</name>
</gene>
<dbReference type="EMBL" id="KN840679">
    <property type="protein sequence ID" value="KIP02390.1"/>
    <property type="molecule type" value="Genomic_DNA"/>
</dbReference>
<feature type="region of interest" description="Disordered" evidence="1">
    <location>
        <begin position="35"/>
        <end position="68"/>
    </location>
</feature>
<accession>A0A0C3S3G2</accession>
<evidence type="ECO:0000313" key="2">
    <source>
        <dbReference type="EMBL" id="KIP02390.1"/>
    </source>
</evidence>
<evidence type="ECO:0000313" key="3">
    <source>
        <dbReference type="Proteomes" id="UP000053257"/>
    </source>
</evidence>
<keyword evidence="3" id="KW-1185">Reference proteome</keyword>
<dbReference type="AlphaFoldDB" id="A0A0C3S3G2"/>
<evidence type="ECO:0000256" key="1">
    <source>
        <dbReference type="SAM" id="MobiDB-lite"/>
    </source>
</evidence>
<dbReference type="Proteomes" id="UP000053257">
    <property type="component" value="Unassembled WGS sequence"/>
</dbReference>
<protein>
    <submittedName>
        <fullName evidence="2">Uncharacterized protein</fullName>
    </submittedName>
</protein>
<sequence length="68" mass="7418">MQTVIWNSTLDLLDDKEWEEIIQSAYQYTKGEEDVTIPDATGDGGASSGTEDFILLSDSTSSDIDNNA</sequence>
<feature type="compositionally biased region" description="Low complexity" evidence="1">
    <location>
        <begin position="52"/>
        <end position="68"/>
    </location>
</feature>